<sequence length="86" mass="9460">MATTGYDVIVIGLGGMGSAAAYHLAARGRRVLGLERHQPAHDKGSSHGGSRIIRQSYFEDPGYVPLLLRSYELWERLAIDAQSDIY</sequence>
<proteinExistence type="predicted"/>
<evidence type="ECO:0000256" key="5">
    <source>
        <dbReference type="SAM" id="Phobius"/>
    </source>
</evidence>
<organism evidence="7 8">
    <name type="scientific">Mycobacterium shottsii</name>
    <dbReference type="NCBI Taxonomy" id="133549"/>
    <lineage>
        <taxon>Bacteria</taxon>
        <taxon>Bacillati</taxon>
        <taxon>Actinomycetota</taxon>
        <taxon>Actinomycetes</taxon>
        <taxon>Mycobacteriales</taxon>
        <taxon>Mycobacteriaceae</taxon>
        <taxon>Mycobacterium</taxon>
        <taxon>Mycobacterium ulcerans group</taxon>
    </lineage>
</organism>
<evidence type="ECO:0000313" key="7">
    <source>
        <dbReference type="EMBL" id="BBX54866.1"/>
    </source>
</evidence>
<dbReference type="Gene3D" id="3.50.50.60">
    <property type="entry name" value="FAD/NAD(P)-binding domain"/>
    <property type="match status" value="1"/>
</dbReference>
<keyword evidence="2" id="KW-0285">Flavoprotein</keyword>
<reference evidence="7 8" key="1">
    <citation type="journal article" date="2019" name="Emerg. Microbes Infect.">
        <title>Comprehensive subspecies identification of 175 nontuberculous mycobacteria species based on 7547 genomic profiles.</title>
        <authorList>
            <person name="Matsumoto Y."/>
            <person name="Kinjo T."/>
            <person name="Motooka D."/>
            <person name="Nabeya D."/>
            <person name="Jung N."/>
            <person name="Uechi K."/>
            <person name="Horii T."/>
            <person name="Iida T."/>
            <person name="Fujita J."/>
            <person name="Nakamura S."/>
        </authorList>
    </citation>
    <scope>NUCLEOTIDE SEQUENCE [LARGE SCALE GENOMIC DNA]</scope>
    <source>
        <strain evidence="7 8">JCM 12657</strain>
    </source>
</reference>
<feature type="transmembrane region" description="Helical" evidence="5">
    <location>
        <begin position="6"/>
        <end position="26"/>
    </location>
</feature>
<evidence type="ECO:0000313" key="8">
    <source>
        <dbReference type="Proteomes" id="UP000467164"/>
    </source>
</evidence>
<keyword evidence="5" id="KW-1133">Transmembrane helix</keyword>
<dbReference type="EMBL" id="AP022572">
    <property type="protein sequence ID" value="BBX54866.1"/>
    <property type="molecule type" value="Genomic_DNA"/>
</dbReference>
<dbReference type="InterPro" id="IPR006076">
    <property type="entry name" value="FAD-dep_OxRdtase"/>
</dbReference>
<dbReference type="Pfam" id="PF01266">
    <property type="entry name" value="DAO"/>
    <property type="match status" value="1"/>
</dbReference>
<dbReference type="InterPro" id="IPR002204">
    <property type="entry name" value="3-OH-isobutyrate_DH-rel_CS"/>
</dbReference>
<evidence type="ECO:0000256" key="3">
    <source>
        <dbReference type="ARBA" id="ARBA00022827"/>
    </source>
</evidence>
<accession>A0A7I7L495</accession>
<name>A0A7I7L495_9MYCO</name>
<dbReference type="AlphaFoldDB" id="A0A7I7L495"/>
<keyword evidence="3" id="KW-0274">FAD</keyword>
<evidence type="ECO:0000259" key="6">
    <source>
        <dbReference type="Pfam" id="PF01266"/>
    </source>
</evidence>
<dbReference type="Proteomes" id="UP000467164">
    <property type="component" value="Chromosome"/>
</dbReference>
<comment type="cofactor">
    <cofactor evidence="1">
        <name>FAD</name>
        <dbReference type="ChEBI" id="CHEBI:57692"/>
    </cofactor>
</comment>
<dbReference type="KEGG" id="msho:MSHO_02110"/>
<evidence type="ECO:0000256" key="2">
    <source>
        <dbReference type="ARBA" id="ARBA00022630"/>
    </source>
</evidence>
<dbReference type="PROSITE" id="PS00895">
    <property type="entry name" value="3_HYDROXYISOBUT_DH"/>
    <property type="match status" value="1"/>
</dbReference>
<dbReference type="SUPFAM" id="SSF51905">
    <property type="entry name" value="FAD/NAD(P)-binding domain"/>
    <property type="match status" value="1"/>
</dbReference>
<dbReference type="InterPro" id="IPR036188">
    <property type="entry name" value="FAD/NAD-bd_sf"/>
</dbReference>
<keyword evidence="5" id="KW-0812">Transmembrane</keyword>
<keyword evidence="5" id="KW-0472">Membrane</keyword>
<dbReference type="GO" id="GO:0050660">
    <property type="term" value="F:flavin adenine dinucleotide binding"/>
    <property type="evidence" value="ECO:0007669"/>
    <property type="project" value="InterPro"/>
</dbReference>
<evidence type="ECO:0000256" key="4">
    <source>
        <dbReference type="ARBA" id="ARBA00023002"/>
    </source>
</evidence>
<dbReference type="GO" id="GO:0008115">
    <property type="term" value="F:sarcosine oxidase activity"/>
    <property type="evidence" value="ECO:0007669"/>
    <property type="project" value="TreeGrafter"/>
</dbReference>
<dbReference type="PANTHER" id="PTHR10961:SF7">
    <property type="entry name" value="FAD DEPENDENT OXIDOREDUCTASE DOMAIN-CONTAINING PROTEIN"/>
    <property type="match status" value="1"/>
</dbReference>
<keyword evidence="8" id="KW-1185">Reference proteome</keyword>
<dbReference type="PANTHER" id="PTHR10961">
    <property type="entry name" value="PEROXISOMAL SARCOSINE OXIDASE"/>
    <property type="match status" value="1"/>
</dbReference>
<evidence type="ECO:0000256" key="1">
    <source>
        <dbReference type="ARBA" id="ARBA00001974"/>
    </source>
</evidence>
<keyword evidence="4" id="KW-0560">Oxidoreductase</keyword>
<dbReference type="InterPro" id="IPR045170">
    <property type="entry name" value="MTOX"/>
</dbReference>
<protein>
    <recommendedName>
        <fullName evidence="6">FAD dependent oxidoreductase domain-containing protein</fullName>
    </recommendedName>
</protein>
<feature type="domain" description="FAD dependent oxidoreductase" evidence="6">
    <location>
        <begin position="7"/>
        <end position="78"/>
    </location>
</feature>
<gene>
    <name evidence="7" type="ORF">MSHO_02110</name>
</gene>